<feature type="region of interest" description="Disordered" evidence="8">
    <location>
        <begin position="41"/>
        <end position="64"/>
    </location>
</feature>
<evidence type="ECO:0000256" key="3">
    <source>
        <dbReference type="ARBA" id="ARBA00022737"/>
    </source>
</evidence>
<dbReference type="GO" id="GO:0000981">
    <property type="term" value="F:DNA-binding transcription factor activity, RNA polymerase II-specific"/>
    <property type="evidence" value="ECO:0007669"/>
    <property type="project" value="UniProtKB-ARBA"/>
</dbReference>
<feature type="region of interest" description="Disordered" evidence="8">
    <location>
        <begin position="237"/>
        <end position="404"/>
    </location>
</feature>
<accession>A0A2T3AWF8</accession>
<organism evidence="10 11">
    <name type="scientific">Amorphotheca resinae ATCC 22711</name>
    <dbReference type="NCBI Taxonomy" id="857342"/>
    <lineage>
        <taxon>Eukaryota</taxon>
        <taxon>Fungi</taxon>
        <taxon>Dikarya</taxon>
        <taxon>Ascomycota</taxon>
        <taxon>Pezizomycotina</taxon>
        <taxon>Leotiomycetes</taxon>
        <taxon>Helotiales</taxon>
        <taxon>Amorphothecaceae</taxon>
        <taxon>Amorphotheca</taxon>
    </lineage>
</organism>
<dbReference type="FunFam" id="3.30.160.60:FF:000512">
    <property type="entry name" value="zinc finger protein 197 isoform X1"/>
    <property type="match status" value="1"/>
</dbReference>
<dbReference type="FunFam" id="3.30.160.60:FF:000125">
    <property type="entry name" value="Putative zinc finger protein 143"/>
    <property type="match status" value="1"/>
</dbReference>
<feature type="domain" description="C2H2-type" evidence="9">
    <location>
        <begin position="162"/>
        <end position="191"/>
    </location>
</feature>
<feature type="compositionally biased region" description="Basic and acidic residues" evidence="8">
    <location>
        <begin position="54"/>
        <end position="63"/>
    </location>
</feature>
<dbReference type="GO" id="GO:0005667">
    <property type="term" value="C:transcription regulator complex"/>
    <property type="evidence" value="ECO:0007669"/>
    <property type="project" value="TreeGrafter"/>
</dbReference>
<name>A0A2T3AWF8_AMORE</name>
<dbReference type="InterPro" id="IPR036236">
    <property type="entry name" value="Znf_C2H2_sf"/>
</dbReference>
<dbReference type="GO" id="GO:0000978">
    <property type="term" value="F:RNA polymerase II cis-regulatory region sequence-specific DNA binding"/>
    <property type="evidence" value="ECO:0007669"/>
    <property type="project" value="TreeGrafter"/>
</dbReference>
<proteinExistence type="predicted"/>
<feature type="compositionally biased region" description="Polar residues" evidence="8">
    <location>
        <begin position="41"/>
        <end position="53"/>
    </location>
</feature>
<reference evidence="10 11" key="1">
    <citation type="journal article" date="2018" name="New Phytol.">
        <title>Comparative genomics and transcriptomics depict ericoid mycorrhizal fungi as versatile saprotrophs and plant mutualists.</title>
        <authorList>
            <person name="Martino E."/>
            <person name="Morin E."/>
            <person name="Grelet G.A."/>
            <person name="Kuo A."/>
            <person name="Kohler A."/>
            <person name="Daghino S."/>
            <person name="Barry K.W."/>
            <person name="Cichocki N."/>
            <person name="Clum A."/>
            <person name="Dockter R.B."/>
            <person name="Hainaut M."/>
            <person name="Kuo R.C."/>
            <person name="LaButti K."/>
            <person name="Lindahl B.D."/>
            <person name="Lindquist E.A."/>
            <person name="Lipzen A."/>
            <person name="Khouja H.R."/>
            <person name="Magnuson J."/>
            <person name="Murat C."/>
            <person name="Ohm R.A."/>
            <person name="Singer S.W."/>
            <person name="Spatafora J.W."/>
            <person name="Wang M."/>
            <person name="Veneault-Fourrey C."/>
            <person name="Henrissat B."/>
            <person name="Grigoriev I.V."/>
            <person name="Martin F.M."/>
            <person name="Perotto S."/>
        </authorList>
    </citation>
    <scope>NUCLEOTIDE SEQUENCE [LARGE SCALE GENOMIC DNA]</scope>
    <source>
        <strain evidence="10 11">ATCC 22711</strain>
    </source>
</reference>
<evidence type="ECO:0000313" key="10">
    <source>
        <dbReference type="EMBL" id="PSS12999.1"/>
    </source>
</evidence>
<evidence type="ECO:0000313" key="11">
    <source>
        <dbReference type="Proteomes" id="UP000241818"/>
    </source>
</evidence>
<dbReference type="FunFam" id="3.30.160.60:FF:002343">
    <property type="entry name" value="Zinc finger protein 33A"/>
    <property type="match status" value="1"/>
</dbReference>
<sequence>MDIKQIVNSKGPKGAAAAAAAAAANGVAQDMHLLHSISQANGFPMSETGSERGNSPHDSEHSRYSAPRLVGQMNGMNGAPNMRYPSPTVMQNPLPMLQQPYRPENAFDNAAMQQDGNRGPVRQGPGDGVVQKAFPCSTCGKGFARRSDLARHERIHSGVRPHVCDHPGCHKQFIQRSALTVHQRVHTGEKPHMCERCGKPFSDSSSLARHRRIHSGKRPYKCPYADCQKTFTRRTTLTRHQNHHTGTVEEAAAATAAALATRGSSNRGGRQRSEGEQYSNNGSPISTPSPAQRNMSASPNSELAPMNNMHRHPGEYPYLNNSPLPGHLRGEYHAANQPQPATTAFSNGMRPTSHPTGYGPPSILEPPANMEQRQPGSANGSPHMGSVGWQSPSHNNMPSPSQSNGYVYPDPDPYGSAVGHMFYPNSNIRRPQSTEPDGYEMKPRMNEMWQAAQ</sequence>
<protein>
    <recommendedName>
        <fullName evidence="9">C2H2-type domain-containing protein</fullName>
    </recommendedName>
</protein>
<evidence type="ECO:0000256" key="8">
    <source>
        <dbReference type="SAM" id="MobiDB-lite"/>
    </source>
</evidence>
<dbReference type="SUPFAM" id="SSF57667">
    <property type="entry name" value="beta-beta-alpha zinc fingers"/>
    <property type="match status" value="2"/>
</dbReference>
<dbReference type="GeneID" id="36573456"/>
<dbReference type="GO" id="GO:0000785">
    <property type="term" value="C:chromatin"/>
    <property type="evidence" value="ECO:0007669"/>
    <property type="project" value="TreeGrafter"/>
</dbReference>
<dbReference type="RefSeq" id="XP_024718990.1">
    <property type="nucleotide sequence ID" value="XM_024865375.1"/>
</dbReference>
<dbReference type="GO" id="GO:0005634">
    <property type="term" value="C:nucleus"/>
    <property type="evidence" value="ECO:0007669"/>
    <property type="project" value="UniProtKB-SubCell"/>
</dbReference>
<evidence type="ECO:0000256" key="5">
    <source>
        <dbReference type="ARBA" id="ARBA00022833"/>
    </source>
</evidence>
<dbReference type="InterPro" id="IPR013087">
    <property type="entry name" value="Znf_C2H2_type"/>
</dbReference>
<evidence type="ECO:0000256" key="1">
    <source>
        <dbReference type="ARBA" id="ARBA00004123"/>
    </source>
</evidence>
<dbReference type="PROSITE" id="PS00028">
    <property type="entry name" value="ZINC_FINGER_C2H2_1"/>
    <property type="match status" value="4"/>
</dbReference>
<evidence type="ECO:0000259" key="9">
    <source>
        <dbReference type="PROSITE" id="PS50157"/>
    </source>
</evidence>
<keyword evidence="2" id="KW-0479">Metal-binding</keyword>
<feature type="compositionally biased region" description="Low complexity" evidence="8">
    <location>
        <begin position="251"/>
        <end position="268"/>
    </location>
</feature>
<dbReference type="GO" id="GO:0008270">
    <property type="term" value="F:zinc ion binding"/>
    <property type="evidence" value="ECO:0007669"/>
    <property type="project" value="UniProtKB-KW"/>
</dbReference>
<feature type="domain" description="C2H2-type" evidence="9">
    <location>
        <begin position="192"/>
        <end position="219"/>
    </location>
</feature>
<gene>
    <name evidence="10" type="ORF">M430DRAFT_263484</name>
</gene>
<feature type="domain" description="C2H2-type" evidence="9">
    <location>
        <begin position="134"/>
        <end position="161"/>
    </location>
</feature>
<feature type="compositionally biased region" description="Polar residues" evidence="8">
    <location>
        <begin position="388"/>
        <end position="404"/>
    </location>
</feature>
<dbReference type="EMBL" id="KZ679014">
    <property type="protein sequence ID" value="PSS12999.1"/>
    <property type="molecule type" value="Genomic_DNA"/>
</dbReference>
<evidence type="ECO:0000256" key="7">
    <source>
        <dbReference type="PROSITE-ProRule" id="PRU00042"/>
    </source>
</evidence>
<dbReference type="PANTHER" id="PTHR14003">
    <property type="entry name" value="TRANSCRIPTIONAL REPRESSOR PROTEIN YY"/>
    <property type="match status" value="1"/>
</dbReference>
<dbReference type="InParanoid" id="A0A2T3AWF8"/>
<keyword evidence="5" id="KW-0862">Zinc</keyword>
<dbReference type="Proteomes" id="UP000241818">
    <property type="component" value="Unassembled WGS sequence"/>
</dbReference>
<feature type="compositionally biased region" description="Polar residues" evidence="8">
    <location>
        <begin position="278"/>
        <end position="301"/>
    </location>
</feature>
<feature type="compositionally biased region" description="Polar residues" evidence="8">
    <location>
        <begin position="371"/>
        <end position="380"/>
    </location>
</feature>
<feature type="domain" description="C2H2-type" evidence="9">
    <location>
        <begin position="220"/>
        <end position="249"/>
    </location>
</feature>
<keyword evidence="11" id="KW-1185">Reference proteome</keyword>
<keyword evidence="4 7" id="KW-0863">Zinc-finger</keyword>
<feature type="compositionally biased region" description="Polar residues" evidence="8">
    <location>
        <begin position="336"/>
        <end position="355"/>
    </location>
</feature>
<dbReference type="PROSITE" id="PS50157">
    <property type="entry name" value="ZINC_FINGER_C2H2_2"/>
    <property type="match status" value="4"/>
</dbReference>
<dbReference type="STRING" id="857342.A0A2T3AWF8"/>
<dbReference type="SMART" id="SM00355">
    <property type="entry name" value="ZnF_C2H2"/>
    <property type="match status" value="4"/>
</dbReference>
<keyword evidence="3" id="KW-0677">Repeat</keyword>
<dbReference type="OrthoDB" id="3437960at2759"/>
<dbReference type="Gene3D" id="3.30.160.60">
    <property type="entry name" value="Classic Zinc Finger"/>
    <property type="match status" value="4"/>
</dbReference>
<keyword evidence="6" id="KW-0539">Nucleus</keyword>
<evidence type="ECO:0000256" key="4">
    <source>
        <dbReference type="ARBA" id="ARBA00022771"/>
    </source>
</evidence>
<comment type="subcellular location">
    <subcellularLocation>
        <location evidence="1">Nucleus</location>
    </subcellularLocation>
</comment>
<evidence type="ECO:0000256" key="2">
    <source>
        <dbReference type="ARBA" id="ARBA00022723"/>
    </source>
</evidence>
<dbReference type="PANTHER" id="PTHR14003:SF20">
    <property type="entry name" value="FINGER DOMAIN PROTEIN, PUTATIVE (AFU_ORTHOLOGUE AFUA_4G10380)-RELATED"/>
    <property type="match status" value="1"/>
</dbReference>
<evidence type="ECO:0000256" key="6">
    <source>
        <dbReference type="ARBA" id="ARBA00023242"/>
    </source>
</evidence>
<dbReference type="Pfam" id="PF00096">
    <property type="entry name" value="zf-C2H2"/>
    <property type="match status" value="4"/>
</dbReference>
<dbReference type="AlphaFoldDB" id="A0A2T3AWF8"/>